<evidence type="ECO:0000313" key="4">
    <source>
        <dbReference type="Proteomes" id="UP000541857"/>
    </source>
</evidence>
<protein>
    <recommendedName>
        <fullName evidence="2">Channel forming colicins domain-containing protein</fullName>
    </recommendedName>
</protein>
<feature type="domain" description="Channel forming colicins" evidence="2">
    <location>
        <begin position="150"/>
        <end position="161"/>
    </location>
</feature>
<dbReference type="PROSITE" id="PS51257">
    <property type="entry name" value="PROKAR_LIPOPROTEIN"/>
    <property type="match status" value="1"/>
</dbReference>
<accession>A0A7W2M5I8</accession>
<dbReference type="GO" id="GO:0031640">
    <property type="term" value="P:killing of cells of another organism"/>
    <property type="evidence" value="ECO:0007669"/>
    <property type="project" value="InterPro"/>
</dbReference>
<dbReference type="GO" id="GO:0050829">
    <property type="term" value="P:defense response to Gram-negative bacterium"/>
    <property type="evidence" value="ECO:0007669"/>
    <property type="project" value="InterPro"/>
</dbReference>
<dbReference type="RefSeq" id="WP_182205421.1">
    <property type="nucleotide sequence ID" value="NZ_JACGLT010000007.1"/>
</dbReference>
<dbReference type="GO" id="GO:0140911">
    <property type="term" value="F:pore-forming activity"/>
    <property type="evidence" value="ECO:0007669"/>
    <property type="project" value="InterPro"/>
</dbReference>
<proteinExistence type="predicted"/>
<feature type="chain" id="PRO_5031003200" description="Channel forming colicins domain-containing protein" evidence="1">
    <location>
        <begin position="23"/>
        <end position="398"/>
    </location>
</feature>
<sequence length="398" mass="43560">MKNHLLLSLTLIVLTFSTGCSNDDSPTIDATSKPESITALRKVQLTDNLKFGETSISGVVISDPNHGNFQSDILAVQQMGATAGILLELTNAVRYEVGDEVTINLDGSTLHHVDGELRVKNLSAVNVSPTGKKLEIQPRTTDLPTLSAETQYWGPILVAIESIAFSSNPTILGGINDINDGVINAKLAVIESADFYNEQAPEKFDKIVGISRQHNDDLIIYPRTAEDLTLAVTEVKEDFEDDTSTSYDTKTLDFKTGTWMLSGGITASTSADLKNGSQSIRLRGSITNENRTGILEMEFDVENVKGIRLSHGIYPANAEVNNVNPTTVDLEISRDNGNTYEFVSMFTIDVNSDMLITEEVPVQVETGEKVRFRLVNSSTPFGNNNKPRISIDDFTFIY</sequence>
<dbReference type="GO" id="GO:0016020">
    <property type="term" value="C:membrane"/>
    <property type="evidence" value="ECO:0007669"/>
    <property type="project" value="InterPro"/>
</dbReference>
<dbReference type="PROSITE" id="PS00276">
    <property type="entry name" value="CHANNEL_COLICIN"/>
    <property type="match status" value="1"/>
</dbReference>
<reference evidence="3 4" key="1">
    <citation type="submission" date="2020-07" db="EMBL/GenBank/DDBJ databases">
        <title>Bacterium isolated from marine sediment.</title>
        <authorList>
            <person name="Shang D."/>
        </authorList>
    </citation>
    <scope>NUCLEOTIDE SEQUENCE [LARGE SCALE GENOMIC DNA]</scope>
    <source>
        <strain evidence="3 4">F6074</strain>
    </source>
</reference>
<keyword evidence="1" id="KW-0732">Signal</keyword>
<gene>
    <name evidence="3" type="ORF">H3Z82_10280</name>
</gene>
<evidence type="ECO:0000313" key="3">
    <source>
        <dbReference type="EMBL" id="MBA6153113.1"/>
    </source>
</evidence>
<dbReference type="InterPro" id="IPR043744">
    <property type="entry name" value="DUF5689"/>
</dbReference>
<organism evidence="3 4">
    <name type="scientific">Gelidibacter maritimus</name>
    <dbReference type="NCBI Taxonomy" id="2761487"/>
    <lineage>
        <taxon>Bacteria</taxon>
        <taxon>Pseudomonadati</taxon>
        <taxon>Bacteroidota</taxon>
        <taxon>Flavobacteriia</taxon>
        <taxon>Flavobacteriales</taxon>
        <taxon>Flavobacteriaceae</taxon>
        <taxon>Gelidibacter</taxon>
    </lineage>
</organism>
<dbReference type="AlphaFoldDB" id="A0A7W2M5I8"/>
<feature type="signal peptide" evidence="1">
    <location>
        <begin position="1"/>
        <end position="22"/>
    </location>
</feature>
<dbReference type="InterPro" id="IPR000293">
    <property type="entry name" value="Channel_colicin_C"/>
</dbReference>
<dbReference type="EMBL" id="JACGLT010000007">
    <property type="protein sequence ID" value="MBA6153113.1"/>
    <property type="molecule type" value="Genomic_DNA"/>
</dbReference>
<keyword evidence="4" id="KW-1185">Reference proteome</keyword>
<evidence type="ECO:0000256" key="1">
    <source>
        <dbReference type="SAM" id="SignalP"/>
    </source>
</evidence>
<dbReference type="Proteomes" id="UP000541857">
    <property type="component" value="Unassembled WGS sequence"/>
</dbReference>
<comment type="caution">
    <text evidence="3">The sequence shown here is derived from an EMBL/GenBank/DDBJ whole genome shotgun (WGS) entry which is preliminary data.</text>
</comment>
<dbReference type="Pfam" id="PF18942">
    <property type="entry name" value="DUF5689"/>
    <property type="match status" value="1"/>
</dbReference>
<evidence type="ECO:0000259" key="2">
    <source>
        <dbReference type="PROSITE" id="PS00276"/>
    </source>
</evidence>
<name>A0A7W2M5I8_9FLAO</name>